<accession>A0A1C6RFC3</accession>
<protein>
    <submittedName>
        <fullName evidence="2">Uncharacterized protein</fullName>
    </submittedName>
</protein>
<name>A0A1C6RFC3_9ACTN</name>
<proteinExistence type="predicted"/>
<reference evidence="3" key="1">
    <citation type="submission" date="2016-06" db="EMBL/GenBank/DDBJ databases">
        <authorList>
            <person name="Varghese N."/>
        </authorList>
    </citation>
    <scope>NUCLEOTIDE SEQUENCE [LARGE SCALE GENOMIC DNA]</scope>
    <source>
        <strain evidence="3">DSM 46123</strain>
    </source>
</reference>
<evidence type="ECO:0000313" key="2">
    <source>
        <dbReference type="EMBL" id="SCL15880.1"/>
    </source>
</evidence>
<sequence>MGAYRRAPGGFDVKVHATPDVADGPDGTGVRDPGHRRLT</sequence>
<dbReference type="STRING" id="47866.GA0074694_1403"/>
<dbReference type="Proteomes" id="UP000198906">
    <property type="component" value="Unassembled WGS sequence"/>
</dbReference>
<gene>
    <name evidence="2" type="ORF">GA0074694_1403</name>
</gene>
<feature type="region of interest" description="Disordered" evidence="1">
    <location>
        <begin position="1"/>
        <end position="39"/>
    </location>
</feature>
<dbReference type="AlphaFoldDB" id="A0A1C6RFC3"/>
<evidence type="ECO:0000313" key="3">
    <source>
        <dbReference type="Proteomes" id="UP000198906"/>
    </source>
</evidence>
<keyword evidence="3" id="KW-1185">Reference proteome</keyword>
<dbReference type="EMBL" id="FMHU01000001">
    <property type="protein sequence ID" value="SCL15880.1"/>
    <property type="molecule type" value="Genomic_DNA"/>
</dbReference>
<evidence type="ECO:0000256" key="1">
    <source>
        <dbReference type="SAM" id="MobiDB-lite"/>
    </source>
</evidence>
<organism evidence="2 3">
    <name type="scientific">Micromonospora inyonensis</name>
    <dbReference type="NCBI Taxonomy" id="47866"/>
    <lineage>
        <taxon>Bacteria</taxon>
        <taxon>Bacillati</taxon>
        <taxon>Actinomycetota</taxon>
        <taxon>Actinomycetes</taxon>
        <taxon>Micromonosporales</taxon>
        <taxon>Micromonosporaceae</taxon>
        <taxon>Micromonospora</taxon>
    </lineage>
</organism>